<evidence type="ECO:0000256" key="3">
    <source>
        <dbReference type="ARBA" id="ARBA00023163"/>
    </source>
</evidence>
<dbReference type="Proteomes" id="UP000602198">
    <property type="component" value="Unassembled WGS sequence"/>
</dbReference>
<keyword evidence="1" id="KW-0805">Transcription regulation</keyword>
<protein>
    <submittedName>
        <fullName evidence="7">Helix-turn-helix transcriptional regulator</fullName>
    </submittedName>
</protein>
<dbReference type="InterPro" id="IPR009057">
    <property type="entry name" value="Homeodomain-like_sf"/>
</dbReference>
<gene>
    <name evidence="7" type="ORF">JK358_32385</name>
</gene>
<dbReference type="SUPFAM" id="SSF48498">
    <property type="entry name" value="Tetracyclin repressor-like, C-terminal domain"/>
    <property type="match status" value="1"/>
</dbReference>
<dbReference type="InterPro" id="IPR050109">
    <property type="entry name" value="HTH-type_TetR-like_transc_reg"/>
</dbReference>
<dbReference type="InterPro" id="IPR001647">
    <property type="entry name" value="HTH_TetR"/>
</dbReference>
<evidence type="ECO:0000256" key="4">
    <source>
        <dbReference type="PROSITE-ProRule" id="PRU00335"/>
    </source>
</evidence>
<dbReference type="EMBL" id="JAERRJ010000014">
    <property type="protein sequence ID" value="MBL1079113.1"/>
    <property type="molecule type" value="Genomic_DNA"/>
</dbReference>
<comment type="caution">
    <text evidence="7">The sequence shown here is derived from an EMBL/GenBank/DDBJ whole genome shotgun (WGS) entry which is preliminary data.</text>
</comment>
<evidence type="ECO:0000256" key="2">
    <source>
        <dbReference type="ARBA" id="ARBA00023125"/>
    </source>
</evidence>
<accession>A0ABS1MER2</accession>
<evidence type="ECO:0000256" key="1">
    <source>
        <dbReference type="ARBA" id="ARBA00023015"/>
    </source>
</evidence>
<dbReference type="Pfam" id="PF00440">
    <property type="entry name" value="TetR_N"/>
    <property type="match status" value="1"/>
</dbReference>
<dbReference type="PANTHER" id="PTHR30055">
    <property type="entry name" value="HTH-TYPE TRANSCRIPTIONAL REGULATOR RUTR"/>
    <property type="match status" value="1"/>
</dbReference>
<organism evidence="7 8">
    <name type="scientific">Nocardia acididurans</name>
    <dbReference type="NCBI Taxonomy" id="2802282"/>
    <lineage>
        <taxon>Bacteria</taxon>
        <taxon>Bacillati</taxon>
        <taxon>Actinomycetota</taxon>
        <taxon>Actinomycetes</taxon>
        <taxon>Mycobacteriales</taxon>
        <taxon>Nocardiaceae</taxon>
        <taxon>Nocardia</taxon>
    </lineage>
</organism>
<proteinExistence type="predicted"/>
<name>A0ABS1MER2_9NOCA</name>
<evidence type="ECO:0000259" key="6">
    <source>
        <dbReference type="PROSITE" id="PS50977"/>
    </source>
</evidence>
<feature type="DNA-binding region" description="H-T-H motif" evidence="4">
    <location>
        <begin position="70"/>
        <end position="89"/>
    </location>
</feature>
<evidence type="ECO:0000313" key="7">
    <source>
        <dbReference type="EMBL" id="MBL1079113.1"/>
    </source>
</evidence>
<dbReference type="Gene3D" id="1.10.357.10">
    <property type="entry name" value="Tetracycline Repressor, domain 2"/>
    <property type="match status" value="1"/>
</dbReference>
<dbReference type="SUPFAM" id="SSF46689">
    <property type="entry name" value="Homeodomain-like"/>
    <property type="match status" value="1"/>
</dbReference>
<dbReference type="PANTHER" id="PTHR30055:SF234">
    <property type="entry name" value="HTH-TYPE TRANSCRIPTIONAL REGULATOR BETI"/>
    <property type="match status" value="1"/>
</dbReference>
<dbReference type="Pfam" id="PF21597">
    <property type="entry name" value="TetR_C_43"/>
    <property type="match status" value="1"/>
</dbReference>
<feature type="compositionally biased region" description="Polar residues" evidence="5">
    <location>
        <begin position="1"/>
        <end position="10"/>
    </location>
</feature>
<dbReference type="RefSeq" id="WP_201954985.1">
    <property type="nucleotide sequence ID" value="NZ_JAERRJ010000014.1"/>
</dbReference>
<keyword evidence="2 4" id="KW-0238">DNA-binding</keyword>
<dbReference type="PROSITE" id="PS50977">
    <property type="entry name" value="HTH_TETR_2"/>
    <property type="match status" value="1"/>
</dbReference>
<dbReference type="InterPro" id="IPR049445">
    <property type="entry name" value="TetR_SbtR-like_C"/>
</dbReference>
<sequence length="296" mass="31434">MNARTPQPDSVPSRAPRAARPTAAAGVAAGNRPPADQFADPAARADARRNRVLVLAAAQRAFAERGTAVSLAEIARRAGVGAGTVHRHFPTKNDLLQAVLQQRVDRLTELALHCRESGDPEAGFFDFCAEVVTSTPANKALCDVFESDDGWPRSAMHGSGARFHHAVADLLATAQRQGAVRPDLTLADVLDIFTGCVAMQRSSRGRKAMSRPVTLLLDAMRAEGAKAAVTKLGSGPLRHNETPRRNETIATRCPVCAAPVPQTGNGRPARYCSAACRQKAHRQRNTTVAGAVSTGR</sequence>
<keyword evidence="8" id="KW-1185">Reference proteome</keyword>
<reference evidence="7 8" key="1">
    <citation type="submission" date="2021-01" db="EMBL/GenBank/DDBJ databases">
        <title>WGS of actinomycetes isolated from Thailand.</title>
        <authorList>
            <person name="Thawai C."/>
        </authorList>
    </citation>
    <scope>NUCLEOTIDE SEQUENCE [LARGE SCALE GENOMIC DNA]</scope>
    <source>
        <strain evidence="7 8">LPG 2</strain>
    </source>
</reference>
<feature type="compositionally biased region" description="Low complexity" evidence="5">
    <location>
        <begin position="14"/>
        <end position="42"/>
    </location>
</feature>
<dbReference type="PRINTS" id="PR00455">
    <property type="entry name" value="HTHTETR"/>
</dbReference>
<feature type="domain" description="HTH tetR-type" evidence="6">
    <location>
        <begin position="48"/>
        <end position="107"/>
    </location>
</feature>
<feature type="region of interest" description="Disordered" evidence="5">
    <location>
        <begin position="1"/>
        <end position="43"/>
    </location>
</feature>
<evidence type="ECO:0000256" key="5">
    <source>
        <dbReference type="SAM" id="MobiDB-lite"/>
    </source>
</evidence>
<evidence type="ECO:0000313" key="8">
    <source>
        <dbReference type="Proteomes" id="UP000602198"/>
    </source>
</evidence>
<keyword evidence="3" id="KW-0804">Transcription</keyword>
<dbReference type="InterPro" id="IPR036271">
    <property type="entry name" value="Tet_transcr_reg_TetR-rel_C_sf"/>
</dbReference>